<keyword evidence="16" id="KW-1185">Reference proteome</keyword>
<evidence type="ECO:0000256" key="9">
    <source>
        <dbReference type="ARBA" id="ARBA00023136"/>
    </source>
</evidence>
<keyword evidence="8 14" id="KW-1133">Transmembrane helix</keyword>
<dbReference type="EC" id="3.6.1.27" evidence="3 14"/>
<feature type="transmembrane region" description="Helical" evidence="14">
    <location>
        <begin position="281"/>
        <end position="303"/>
    </location>
</feature>
<feature type="transmembrane region" description="Helical" evidence="14">
    <location>
        <begin position="179"/>
        <end position="199"/>
    </location>
</feature>
<feature type="transmembrane region" description="Helical" evidence="14">
    <location>
        <begin position="249"/>
        <end position="269"/>
    </location>
</feature>
<evidence type="ECO:0000256" key="7">
    <source>
        <dbReference type="ARBA" id="ARBA00022801"/>
    </source>
</evidence>
<dbReference type="Pfam" id="PF02673">
    <property type="entry name" value="BacA"/>
    <property type="match status" value="1"/>
</dbReference>
<dbReference type="GO" id="GO:0046677">
    <property type="term" value="P:response to antibiotic"/>
    <property type="evidence" value="ECO:0007669"/>
    <property type="project" value="UniProtKB-UniRule"/>
</dbReference>
<keyword evidence="14" id="KW-0961">Cell wall biogenesis/degradation</keyword>
<name>A0A398CTM3_9BACT</name>
<evidence type="ECO:0000256" key="10">
    <source>
        <dbReference type="ARBA" id="ARBA00023251"/>
    </source>
</evidence>
<keyword evidence="5 14" id="KW-1003">Cell membrane</keyword>
<comment type="miscellaneous">
    <text evidence="14">Bacitracin is thought to be involved in the inhibition of peptidoglycan synthesis by sequestering undecaprenyl diphosphate, thereby reducing the pool of lipid carrier available.</text>
</comment>
<feature type="transmembrane region" description="Helical" evidence="14">
    <location>
        <begin position="151"/>
        <end position="173"/>
    </location>
</feature>
<evidence type="ECO:0000256" key="13">
    <source>
        <dbReference type="ARBA" id="ARBA00047594"/>
    </source>
</evidence>
<dbReference type="GO" id="GO:0005886">
    <property type="term" value="C:plasma membrane"/>
    <property type="evidence" value="ECO:0007669"/>
    <property type="project" value="UniProtKB-SubCell"/>
</dbReference>
<keyword evidence="9 14" id="KW-0472">Membrane</keyword>
<comment type="subcellular location">
    <subcellularLocation>
        <location evidence="1 14">Cell membrane</location>
        <topology evidence="1 14">Multi-pass membrane protein</topology>
    </subcellularLocation>
</comment>
<dbReference type="PANTHER" id="PTHR30622:SF4">
    <property type="entry name" value="UNDECAPRENYL-DIPHOSPHATASE"/>
    <property type="match status" value="1"/>
</dbReference>
<evidence type="ECO:0000256" key="14">
    <source>
        <dbReference type="HAMAP-Rule" id="MF_01006"/>
    </source>
</evidence>
<feature type="transmembrane region" description="Helical" evidence="14">
    <location>
        <begin position="34"/>
        <end position="55"/>
    </location>
</feature>
<sequence length="335" mass="36089">MVAQRLAGCPDARRSYTRLAGLKLGHRGRPAERFGGFLEAAPLLFGSVCLPYVMWLTSYLEAPLMVLWKSIVLGIVQGLTEFLPVSSSGHLVVFSGLLKAGSTLAFDVALHFGSLIALVIFFWGDIAGLFRGFLCTFRGKLSHEEARKRNMFWLIVAAIIPSGVIGVMFSATIEKAFASLYVVAAMFLVTAALLFLQYFASTTRTIREVGWKDALAIGIGQVFALLPGLSRSGTTMSVGVYRGLKQEDAAHFSFLMAIPTIAGAAIFKLKDFLQAGMSSGALTEIGTGVVVSVLTSLVAIGLLLKVARKGKMQWFALYCVAAAVFTFAAHYFGFI</sequence>
<comment type="similarity">
    <text evidence="2 14">Belongs to the UppP family.</text>
</comment>
<evidence type="ECO:0000256" key="4">
    <source>
        <dbReference type="ARBA" id="ARBA00021581"/>
    </source>
</evidence>
<evidence type="ECO:0000256" key="5">
    <source>
        <dbReference type="ARBA" id="ARBA00022475"/>
    </source>
</evidence>
<evidence type="ECO:0000256" key="11">
    <source>
        <dbReference type="ARBA" id="ARBA00032707"/>
    </source>
</evidence>
<feature type="transmembrane region" description="Helical" evidence="14">
    <location>
        <begin position="108"/>
        <end position="130"/>
    </location>
</feature>
<evidence type="ECO:0000256" key="6">
    <source>
        <dbReference type="ARBA" id="ARBA00022692"/>
    </source>
</evidence>
<evidence type="ECO:0000313" key="15">
    <source>
        <dbReference type="EMBL" id="RIE05952.1"/>
    </source>
</evidence>
<accession>A0A398CTM3</accession>
<comment type="caution">
    <text evidence="15">The sequence shown here is derived from an EMBL/GenBank/DDBJ whole genome shotgun (WGS) entry which is preliminary data.</text>
</comment>
<keyword evidence="14" id="KW-0133">Cell shape</keyword>
<evidence type="ECO:0000256" key="8">
    <source>
        <dbReference type="ARBA" id="ARBA00022989"/>
    </source>
</evidence>
<gene>
    <name evidence="14" type="primary">uppP</name>
    <name evidence="15" type="ORF">SMC7_04830</name>
</gene>
<dbReference type="GO" id="GO:0009252">
    <property type="term" value="P:peptidoglycan biosynthetic process"/>
    <property type="evidence" value="ECO:0007669"/>
    <property type="project" value="UniProtKB-KW"/>
</dbReference>
<dbReference type="PANTHER" id="PTHR30622">
    <property type="entry name" value="UNDECAPRENYL-DIPHOSPHATASE"/>
    <property type="match status" value="1"/>
</dbReference>
<dbReference type="GO" id="GO:0008360">
    <property type="term" value="P:regulation of cell shape"/>
    <property type="evidence" value="ECO:0007669"/>
    <property type="project" value="UniProtKB-KW"/>
</dbReference>
<dbReference type="GO" id="GO:0050380">
    <property type="term" value="F:undecaprenyl-diphosphatase activity"/>
    <property type="evidence" value="ECO:0007669"/>
    <property type="project" value="UniProtKB-UniRule"/>
</dbReference>
<evidence type="ECO:0000313" key="16">
    <source>
        <dbReference type="Proteomes" id="UP000266328"/>
    </source>
</evidence>
<dbReference type="EMBL" id="QXIS01000030">
    <property type="protein sequence ID" value="RIE05952.1"/>
    <property type="molecule type" value="Genomic_DNA"/>
</dbReference>
<keyword evidence="10 14" id="KW-0046">Antibiotic resistance</keyword>
<evidence type="ECO:0000256" key="12">
    <source>
        <dbReference type="ARBA" id="ARBA00032932"/>
    </source>
</evidence>
<dbReference type="OrthoDB" id="9808289at2"/>
<evidence type="ECO:0000256" key="2">
    <source>
        <dbReference type="ARBA" id="ARBA00010621"/>
    </source>
</evidence>
<dbReference type="Proteomes" id="UP000266328">
    <property type="component" value="Unassembled WGS sequence"/>
</dbReference>
<dbReference type="GO" id="GO:0071555">
    <property type="term" value="P:cell wall organization"/>
    <property type="evidence" value="ECO:0007669"/>
    <property type="project" value="UniProtKB-KW"/>
</dbReference>
<dbReference type="InterPro" id="IPR003824">
    <property type="entry name" value="UppP"/>
</dbReference>
<comment type="catalytic activity">
    <reaction evidence="13 14">
        <text>di-trans,octa-cis-undecaprenyl diphosphate + H2O = di-trans,octa-cis-undecaprenyl phosphate + phosphate + H(+)</text>
        <dbReference type="Rhea" id="RHEA:28094"/>
        <dbReference type="ChEBI" id="CHEBI:15377"/>
        <dbReference type="ChEBI" id="CHEBI:15378"/>
        <dbReference type="ChEBI" id="CHEBI:43474"/>
        <dbReference type="ChEBI" id="CHEBI:58405"/>
        <dbReference type="ChEBI" id="CHEBI:60392"/>
        <dbReference type="EC" id="3.6.1.27"/>
    </reaction>
</comment>
<dbReference type="HAMAP" id="MF_01006">
    <property type="entry name" value="Undec_diphosphatase"/>
    <property type="match status" value="1"/>
</dbReference>
<dbReference type="AlphaFoldDB" id="A0A398CTM3"/>
<comment type="function">
    <text evidence="14">Catalyzes the dephosphorylation of undecaprenyl diphosphate (UPP). Confers resistance to bacitracin.</text>
</comment>
<keyword evidence="7 14" id="KW-0378">Hydrolase</keyword>
<feature type="transmembrane region" description="Helical" evidence="14">
    <location>
        <begin position="315"/>
        <end position="334"/>
    </location>
</feature>
<proteinExistence type="inferred from homology"/>
<organism evidence="15 16">
    <name type="scientific">Candidatus Cryosericum terrychapinii</name>
    <dbReference type="NCBI Taxonomy" id="2290919"/>
    <lineage>
        <taxon>Bacteria</taxon>
        <taxon>Pseudomonadati</taxon>
        <taxon>Caldisericota/Cryosericota group</taxon>
        <taxon>Candidatus Cryosericota</taxon>
        <taxon>Candidatus Cryosericia</taxon>
        <taxon>Candidatus Cryosericales</taxon>
        <taxon>Candidatus Cryosericaceae</taxon>
        <taxon>Candidatus Cryosericum</taxon>
    </lineage>
</organism>
<protein>
    <recommendedName>
        <fullName evidence="4 14">Undecaprenyl-diphosphatase</fullName>
        <ecNumber evidence="3 14">3.6.1.27</ecNumber>
    </recommendedName>
    <alternativeName>
        <fullName evidence="12 14">Bacitracin resistance protein</fullName>
    </alternativeName>
    <alternativeName>
        <fullName evidence="11 14">Undecaprenyl pyrophosphate phosphatase</fullName>
    </alternativeName>
</protein>
<reference evidence="15 16" key="1">
    <citation type="submission" date="2018-09" db="EMBL/GenBank/DDBJ databases">
        <title>Discovery and Ecogenomic Context for Candidatus Cryosericales, a Global Caldiserica Order Active in Thawing Permafrost.</title>
        <authorList>
            <person name="Martinez M.A."/>
            <person name="Woodcroft B.J."/>
            <person name="Ignacio Espinoza J.C."/>
            <person name="Zayed A."/>
            <person name="Singleton C.M."/>
            <person name="Boyd J."/>
            <person name="Li Y.-F."/>
            <person name="Purvine S."/>
            <person name="Maughan H."/>
            <person name="Hodgkins S.B."/>
            <person name="Anderson D."/>
            <person name="Sederholm M."/>
            <person name="Temperton B."/>
            <person name="Saleska S.R."/>
            <person name="Tyson G.W."/>
            <person name="Rich V.I."/>
        </authorList>
    </citation>
    <scope>NUCLEOTIDE SEQUENCE [LARGE SCALE GENOMIC DNA]</scope>
    <source>
        <strain evidence="15 16">SMC7</strain>
    </source>
</reference>
<keyword evidence="6 14" id="KW-0812">Transmembrane</keyword>
<evidence type="ECO:0000256" key="3">
    <source>
        <dbReference type="ARBA" id="ARBA00012374"/>
    </source>
</evidence>
<evidence type="ECO:0000256" key="1">
    <source>
        <dbReference type="ARBA" id="ARBA00004651"/>
    </source>
</evidence>
<keyword evidence="14" id="KW-0573">Peptidoglycan synthesis</keyword>